<dbReference type="Proteomes" id="UP001223072">
    <property type="component" value="Unassembled WGS sequence"/>
</dbReference>
<feature type="coiled-coil region" evidence="1">
    <location>
        <begin position="21"/>
        <end position="48"/>
    </location>
</feature>
<reference evidence="2 3" key="1">
    <citation type="submission" date="2023-07" db="EMBL/GenBank/DDBJ databases">
        <title>Comparative genomics of wheat-associated soil bacteria to identify genetic determinants of phenazine resistance.</title>
        <authorList>
            <person name="Mouncey N."/>
        </authorList>
    </citation>
    <scope>NUCLEOTIDE SEQUENCE [LARGE SCALE GENOMIC DNA]</scope>
    <source>
        <strain evidence="2 3">W2I16</strain>
    </source>
</reference>
<evidence type="ECO:0000313" key="3">
    <source>
        <dbReference type="Proteomes" id="UP001223072"/>
    </source>
</evidence>
<name>A0ABU0RP67_9ACTN</name>
<keyword evidence="1" id="KW-0175">Coiled coil</keyword>
<evidence type="ECO:0000313" key="2">
    <source>
        <dbReference type="EMBL" id="MDQ0933788.1"/>
    </source>
</evidence>
<sequence length="116" mass="12355">MTHAPEPDAEAVITAYFAEGLAMARADAEKAAAALAEAEQAAAAFASEQELPPAVGGMKQGWDLAAWSGERARRIASDAIDGKASPEQYYRAKAESEAVLEWLDANGYEVPAPYRR</sequence>
<keyword evidence="3" id="KW-1185">Reference proteome</keyword>
<dbReference type="EMBL" id="JAUSZS010000004">
    <property type="protein sequence ID" value="MDQ0933788.1"/>
    <property type="molecule type" value="Genomic_DNA"/>
</dbReference>
<evidence type="ECO:0000256" key="1">
    <source>
        <dbReference type="SAM" id="Coils"/>
    </source>
</evidence>
<organism evidence="2 3">
    <name type="scientific">Streptomyces turgidiscabies</name>
    <dbReference type="NCBI Taxonomy" id="85558"/>
    <lineage>
        <taxon>Bacteria</taxon>
        <taxon>Bacillati</taxon>
        <taxon>Actinomycetota</taxon>
        <taxon>Actinomycetes</taxon>
        <taxon>Kitasatosporales</taxon>
        <taxon>Streptomycetaceae</taxon>
        <taxon>Streptomyces</taxon>
    </lineage>
</organism>
<accession>A0ABU0RP67</accession>
<comment type="caution">
    <text evidence="2">The sequence shown here is derived from an EMBL/GenBank/DDBJ whole genome shotgun (WGS) entry which is preliminary data.</text>
</comment>
<dbReference type="RefSeq" id="WP_307627503.1">
    <property type="nucleotide sequence ID" value="NZ_JAUSZS010000004.1"/>
</dbReference>
<gene>
    <name evidence="2" type="ORF">QFZ49_003728</name>
</gene>
<protein>
    <submittedName>
        <fullName evidence="2">Uncharacterized protein</fullName>
    </submittedName>
</protein>
<proteinExistence type="predicted"/>